<dbReference type="GO" id="GO:0008270">
    <property type="term" value="F:zinc ion binding"/>
    <property type="evidence" value="ECO:0007669"/>
    <property type="project" value="UniProtKB-UniRule"/>
</dbReference>
<dbReference type="Pfam" id="PF02130">
    <property type="entry name" value="YbeY"/>
    <property type="match status" value="1"/>
</dbReference>
<dbReference type="PANTHER" id="PTHR46986:SF1">
    <property type="entry name" value="ENDORIBONUCLEASE YBEY, CHLOROPLASTIC"/>
    <property type="match status" value="1"/>
</dbReference>
<dbReference type="SUPFAM" id="SSF55486">
    <property type="entry name" value="Metalloproteases ('zincins'), catalytic domain"/>
    <property type="match status" value="1"/>
</dbReference>
<keyword evidence="8 9" id="KW-0862">Zinc</keyword>
<dbReference type="EMBL" id="JAMZMM010000104">
    <property type="protein sequence ID" value="MCP2729284.1"/>
    <property type="molecule type" value="Genomic_DNA"/>
</dbReference>
<name>A0AAE3KMJ1_9CYAN</name>
<evidence type="ECO:0000256" key="2">
    <source>
        <dbReference type="ARBA" id="ARBA00022517"/>
    </source>
</evidence>
<organism evidence="10 11">
    <name type="scientific">Limnofasciculus baicalensis BBK-W-15</name>
    <dbReference type="NCBI Taxonomy" id="2699891"/>
    <lineage>
        <taxon>Bacteria</taxon>
        <taxon>Bacillati</taxon>
        <taxon>Cyanobacteriota</taxon>
        <taxon>Cyanophyceae</taxon>
        <taxon>Coleofasciculales</taxon>
        <taxon>Coleofasciculaceae</taxon>
        <taxon>Limnofasciculus</taxon>
        <taxon>Limnofasciculus baicalensis</taxon>
    </lineage>
</organism>
<dbReference type="GO" id="GO:0005737">
    <property type="term" value="C:cytoplasm"/>
    <property type="evidence" value="ECO:0007669"/>
    <property type="project" value="UniProtKB-SubCell"/>
</dbReference>
<dbReference type="GO" id="GO:0006364">
    <property type="term" value="P:rRNA processing"/>
    <property type="evidence" value="ECO:0007669"/>
    <property type="project" value="UniProtKB-UniRule"/>
</dbReference>
<keyword evidence="9" id="KW-0963">Cytoplasm</keyword>
<gene>
    <name evidence="9 10" type="primary">ybeY</name>
    <name evidence="10" type="ORF">NJ959_12540</name>
</gene>
<evidence type="ECO:0000313" key="11">
    <source>
        <dbReference type="Proteomes" id="UP001204953"/>
    </source>
</evidence>
<sequence length="175" mass="19882">MEVEVTVQDYFFSASESQSDVTEQYPNPIPTETWESWFYQWLDTMTSDLPPAPSYEISLRLTDDTEIKSINGYYRNKNQPTDVLAFAALEVDAPALPPEIQMSMPLYLGDIVISVETAYRQAMSQGHSLKTELAWLASHGLLHLLGWDHPDEASLMRMLNQQEALLDLVNLTLQV</sequence>
<dbReference type="GO" id="GO:0004521">
    <property type="term" value="F:RNA endonuclease activity"/>
    <property type="evidence" value="ECO:0007669"/>
    <property type="project" value="UniProtKB-UniRule"/>
</dbReference>
<keyword evidence="6 9" id="KW-0255">Endonuclease</keyword>
<dbReference type="InterPro" id="IPR020549">
    <property type="entry name" value="YbeY_CS"/>
</dbReference>
<evidence type="ECO:0000256" key="4">
    <source>
        <dbReference type="ARBA" id="ARBA00022722"/>
    </source>
</evidence>
<reference evidence="10" key="1">
    <citation type="submission" date="2022-06" db="EMBL/GenBank/DDBJ databases">
        <title>New cyanobacteria of genus Symplocastrum in benthos of Lake Baikal.</title>
        <authorList>
            <person name="Sorokovikova E."/>
            <person name="Tikhonova I."/>
            <person name="Krasnopeev A."/>
            <person name="Evseev P."/>
            <person name="Gladkikh A."/>
            <person name="Belykh O."/>
        </authorList>
    </citation>
    <scope>NUCLEOTIDE SEQUENCE</scope>
    <source>
        <strain evidence="10">BBK-W-15</strain>
    </source>
</reference>
<evidence type="ECO:0000313" key="10">
    <source>
        <dbReference type="EMBL" id="MCP2729284.1"/>
    </source>
</evidence>
<evidence type="ECO:0000256" key="6">
    <source>
        <dbReference type="ARBA" id="ARBA00022759"/>
    </source>
</evidence>
<dbReference type="EC" id="3.1.-.-" evidence="9"/>
<dbReference type="PANTHER" id="PTHR46986">
    <property type="entry name" value="ENDORIBONUCLEASE YBEY, CHLOROPLASTIC"/>
    <property type="match status" value="1"/>
</dbReference>
<dbReference type="AlphaFoldDB" id="A0AAE3KMJ1"/>
<keyword evidence="7 9" id="KW-0378">Hydrolase</keyword>
<protein>
    <recommendedName>
        <fullName evidence="9">Endoribonuclease YbeY</fullName>
        <ecNumber evidence="9">3.1.-.-</ecNumber>
    </recommendedName>
</protein>
<feature type="binding site" evidence="9">
    <location>
        <position position="143"/>
    </location>
    <ligand>
        <name>Zn(2+)</name>
        <dbReference type="ChEBI" id="CHEBI:29105"/>
        <note>catalytic</note>
    </ligand>
</feature>
<evidence type="ECO:0000256" key="8">
    <source>
        <dbReference type="ARBA" id="ARBA00022833"/>
    </source>
</evidence>
<accession>A0AAE3KMJ1</accession>
<comment type="similarity">
    <text evidence="1 9">Belongs to the endoribonuclease YbeY family.</text>
</comment>
<evidence type="ECO:0000256" key="3">
    <source>
        <dbReference type="ARBA" id="ARBA00022552"/>
    </source>
</evidence>
<keyword evidence="11" id="KW-1185">Reference proteome</keyword>
<keyword evidence="2 9" id="KW-0690">Ribosome biogenesis</keyword>
<evidence type="ECO:0000256" key="1">
    <source>
        <dbReference type="ARBA" id="ARBA00010875"/>
    </source>
</evidence>
<proteinExistence type="inferred from homology"/>
<evidence type="ECO:0000256" key="7">
    <source>
        <dbReference type="ARBA" id="ARBA00022801"/>
    </source>
</evidence>
<comment type="caution">
    <text evidence="10">The sequence shown here is derived from an EMBL/GenBank/DDBJ whole genome shotgun (WGS) entry which is preliminary data.</text>
</comment>
<comment type="subcellular location">
    <subcellularLocation>
        <location evidence="9">Cytoplasm</location>
    </subcellularLocation>
</comment>
<evidence type="ECO:0000256" key="9">
    <source>
        <dbReference type="HAMAP-Rule" id="MF_00009"/>
    </source>
</evidence>
<dbReference type="RefSeq" id="WP_254012066.1">
    <property type="nucleotide sequence ID" value="NZ_JAMZMM010000104.1"/>
</dbReference>
<dbReference type="Gene3D" id="3.40.390.30">
    <property type="entry name" value="Metalloproteases ('zincins'), catalytic domain"/>
    <property type="match status" value="1"/>
</dbReference>
<dbReference type="Proteomes" id="UP001204953">
    <property type="component" value="Unassembled WGS sequence"/>
</dbReference>
<keyword evidence="4 9" id="KW-0540">Nuclease</keyword>
<feature type="binding site" evidence="9">
    <location>
        <position position="149"/>
    </location>
    <ligand>
        <name>Zn(2+)</name>
        <dbReference type="ChEBI" id="CHEBI:29105"/>
        <note>catalytic</note>
    </ligand>
</feature>
<comment type="function">
    <text evidence="9">Single strand-specific metallo-endoribonuclease involved in late-stage 70S ribosome quality control and in maturation of the 3' terminus of the 16S rRNA.</text>
</comment>
<dbReference type="GO" id="GO:0004222">
    <property type="term" value="F:metalloendopeptidase activity"/>
    <property type="evidence" value="ECO:0007669"/>
    <property type="project" value="InterPro"/>
</dbReference>
<dbReference type="PROSITE" id="PS01306">
    <property type="entry name" value="UPF0054"/>
    <property type="match status" value="1"/>
</dbReference>
<dbReference type="InterPro" id="IPR002036">
    <property type="entry name" value="YbeY"/>
</dbReference>
<comment type="cofactor">
    <cofactor evidence="9">
        <name>Zn(2+)</name>
        <dbReference type="ChEBI" id="CHEBI:29105"/>
    </cofactor>
    <text evidence="9">Binds 1 zinc ion.</text>
</comment>
<dbReference type="InterPro" id="IPR023091">
    <property type="entry name" value="MetalPrtase_cat_dom_sf_prd"/>
</dbReference>
<dbReference type="HAMAP" id="MF_00009">
    <property type="entry name" value="Endoribonucl_YbeY"/>
    <property type="match status" value="1"/>
</dbReference>
<dbReference type="NCBIfam" id="TIGR00043">
    <property type="entry name" value="rRNA maturation RNase YbeY"/>
    <property type="match status" value="1"/>
</dbReference>
<feature type="binding site" evidence="9">
    <location>
        <position position="139"/>
    </location>
    <ligand>
        <name>Zn(2+)</name>
        <dbReference type="ChEBI" id="CHEBI:29105"/>
        <note>catalytic</note>
    </ligand>
</feature>
<evidence type="ECO:0000256" key="5">
    <source>
        <dbReference type="ARBA" id="ARBA00022723"/>
    </source>
</evidence>
<keyword evidence="3 9" id="KW-0698">rRNA processing</keyword>
<keyword evidence="5 9" id="KW-0479">Metal-binding</keyword>